<protein>
    <submittedName>
        <fullName evidence="1">Uncharacterized protein</fullName>
    </submittedName>
</protein>
<gene>
    <name evidence="1" type="ORF">EVAR_78337_1</name>
</gene>
<name>A0A4C1T6B3_EUMVA</name>
<sequence length="103" mass="11325">MFISALIVSINRDPSRGLLAFMLIITRSSRGIELHAPAGPRVERRRGFFHVLTSDTGYLYARRFILHGADARVCGAGDRYRSSPGGVKVTGGGWHGEERALEI</sequence>
<evidence type="ECO:0000313" key="1">
    <source>
        <dbReference type="EMBL" id="GBP08977.1"/>
    </source>
</evidence>
<dbReference type="EMBL" id="BGZK01000033">
    <property type="protein sequence ID" value="GBP08977.1"/>
    <property type="molecule type" value="Genomic_DNA"/>
</dbReference>
<comment type="caution">
    <text evidence="1">The sequence shown here is derived from an EMBL/GenBank/DDBJ whole genome shotgun (WGS) entry which is preliminary data.</text>
</comment>
<reference evidence="1 2" key="1">
    <citation type="journal article" date="2019" name="Commun. Biol.">
        <title>The bagworm genome reveals a unique fibroin gene that provides high tensile strength.</title>
        <authorList>
            <person name="Kono N."/>
            <person name="Nakamura H."/>
            <person name="Ohtoshi R."/>
            <person name="Tomita M."/>
            <person name="Numata K."/>
            <person name="Arakawa K."/>
        </authorList>
    </citation>
    <scope>NUCLEOTIDE SEQUENCE [LARGE SCALE GENOMIC DNA]</scope>
</reference>
<organism evidence="1 2">
    <name type="scientific">Eumeta variegata</name>
    <name type="common">Bagworm moth</name>
    <name type="synonym">Eumeta japonica</name>
    <dbReference type="NCBI Taxonomy" id="151549"/>
    <lineage>
        <taxon>Eukaryota</taxon>
        <taxon>Metazoa</taxon>
        <taxon>Ecdysozoa</taxon>
        <taxon>Arthropoda</taxon>
        <taxon>Hexapoda</taxon>
        <taxon>Insecta</taxon>
        <taxon>Pterygota</taxon>
        <taxon>Neoptera</taxon>
        <taxon>Endopterygota</taxon>
        <taxon>Lepidoptera</taxon>
        <taxon>Glossata</taxon>
        <taxon>Ditrysia</taxon>
        <taxon>Tineoidea</taxon>
        <taxon>Psychidae</taxon>
        <taxon>Oiketicinae</taxon>
        <taxon>Eumeta</taxon>
    </lineage>
</organism>
<proteinExistence type="predicted"/>
<evidence type="ECO:0000313" key="2">
    <source>
        <dbReference type="Proteomes" id="UP000299102"/>
    </source>
</evidence>
<accession>A0A4C1T6B3</accession>
<dbReference type="AlphaFoldDB" id="A0A4C1T6B3"/>
<keyword evidence="2" id="KW-1185">Reference proteome</keyword>
<dbReference type="Proteomes" id="UP000299102">
    <property type="component" value="Unassembled WGS sequence"/>
</dbReference>